<accession>A0A540WXI0</accession>
<proteinExistence type="predicted"/>
<gene>
    <name evidence="2" type="ORF">FJV41_22575</name>
</gene>
<dbReference type="EMBL" id="VIFM01000091">
    <property type="protein sequence ID" value="TQF13703.1"/>
    <property type="molecule type" value="Genomic_DNA"/>
</dbReference>
<name>A0A540WXI0_9BACT</name>
<evidence type="ECO:0000256" key="1">
    <source>
        <dbReference type="SAM" id="Phobius"/>
    </source>
</evidence>
<dbReference type="RefSeq" id="WP_141644596.1">
    <property type="nucleotide sequence ID" value="NZ_VIFM01000091.1"/>
</dbReference>
<sequence>MSRPHEEAEHPLSGATARSVLTVFLSVLMAFFPKCAMCWAAYLSLFGSVGLASAPAVEWLFPVLLGLSGVHLGLLLRRAPRKGYVPFMLSLVGLAVILGARQQLPVRPWLSFLGIALMAGGSLLNGFSVRPSKDAT</sequence>
<dbReference type="Proteomes" id="UP000315369">
    <property type="component" value="Unassembled WGS sequence"/>
</dbReference>
<evidence type="ECO:0000313" key="2">
    <source>
        <dbReference type="EMBL" id="TQF13703.1"/>
    </source>
</evidence>
<keyword evidence="3" id="KW-1185">Reference proteome</keyword>
<keyword evidence="1" id="KW-1133">Transmembrane helix</keyword>
<feature type="transmembrane region" description="Helical" evidence="1">
    <location>
        <begin position="106"/>
        <end position="127"/>
    </location>
</feature>
<dbReference type="OrthoDB" id="668512at2"/>
<protein>
    <recommendedName>
        <fullName evidence="4">MerC domain-containing protein</fullName>
    </recommendedName>
</protein>
<reference evidence="2 3" key="1">
    <citation type="submission" date="2019-06" db="EMBL/GenBank/DDBJ databases">
        <authorList>
            <person name="Livingstone P."/>
            <person name="Whitworth D."/>
        </authorList>
    </citation>
    <scope>NUCLEOTIDE SEQUENCE [LARGE SCALE GENOMIC DNA]</scope>
    <source>
        <strain evidence="2 3">AM401</strain>
    </source>
</reference>
<feature type="transmembrane region" description="Helical" evidence="1">
    <location>
        <begin position="20"/>
        <end position="47"/>
    </location>
</feature>
<keyword evidence="1" id="KW-0472">Membrane</keyword>
<dbReference type="AlphaFoldDB" id="A0A540WXI0"/>
<organism evidence="2 3">
    <name type="scientific">Myxococcus llanfairpwllgwyngyllgogerychwyrndrobwllllantysiliogogogochensis</name>
    <dbReference type="NCBI Taxonomy" id="2590453"/>
    <lineage>
        <taxon>Bacteria</taxon>
        <taxon>Pseudomonadati</taxon>
        <taxon>Myxococcota</taxon>
        <taxon>Myxococcia</taxon>
        <taxon>Myxococcales</taxon>
        <taxon>Cystobacterineae</taxon>
        <taxon>Myxococcaceae</taxon>
        <taxon>Myxococcus</taxon>
    </lineage>
</organism>
<feature type="transmembrane region" description="Helical" evidence="1">
    <location>
        <begin position="59"/>
        <end position="76"/>
    </location>
</feature>
<feature type="transmembrane region" description="Helical" evidence="1">
    <location>
        <begin position="83"/>
        <end position="100"/>
    </location>
</feature>
<evidence type="ECO:0000313" key="3">
    <source>
        <dbReference type="Proteomes" id="UP000315369"/>
    </source>
</evidence>
<comment type="caution">
    <text evidence="2">The sequence shown here is derived from an EMBL/GenBank/DDBJ whole genome shotgun (WGS) entry which is preliminary data.</text>
</comment>
<evidence type="ECO:0008006" key="4">
    <source>
        <dbReference type="Google" id="ProtNLM"/>
    </source>
</evidence>
<keyword evidence="1" id="KW-0812">Transmembrane</keyword>